<reference evidence="1" key="1">
    <citation type="submission" date="2014-09" db="EMBL/GenBank/DDBJ databases">
        <authorList>
            <person name="Magalhaes I.L.F."/>
            <person name="Oliveira U."/>
            <person name="Santos F.R."/>
            <person name="Vidigal T.H.D.A."/>
            <person name="Brescovit A.D."/>
            <person name="Santos A.J."/>
        </authorList>
    </citation>
    <scope>NUCLEOTIDE SEQUENCE</scope>
    <source>
        <tissue evidence="1">Shoot tissue taken approximately 20 cm above the soil surface</tissue>
    </source>
</reference>
<dbReference type="EMBL" id="GBRH01159124">
    <property type="protein sequence ID" value="JAE38772.1"/>
    <property type="molecule type" value="Transcribed_RNA"/>
</dbReference>
<organism evidence="1">
    <name type="scientific">Arundo donax</name>
    <name type="common">Giant reed</name>
    <name type="synonym">Donax arundinaceus</name>
    <dbReference type="NCBI Taxonomy" id="35708"/>
    <lineage>
        <taxon>Eukaryota</taxon>
        <taxon>Viridiplantae</taxon>
        <taxon>Streptophyta</taxon>
        <taxon>Embryophyta</taxon>
        <taxon>Tracheophyta</taxon>
        <taxon>Spermatophyta</taxon>
        <taxon>Magnoliopsida</taxon>
        <taxon>Liliopsida</taxon>
        <taxon>Poales</taxon>
        <taxon>Poaceae</taxon>
        <taxon>PACMAD clade</taxon>
        <taxon>Arundinoideae</taxon>
        <taxon>Arundineae</taxon>
        <taxon>Arundo</taxon>
    </lineage>
</organism>
<proteinExistence type="predicted"/>
<dbReference type="AlphaFoldDB" id="A0A0A9HPW9"/>
<reference evidence="1" key="2">
    <citation type="journal article" date="2015" name="Data Brief">
        <title>Shoot transcriptome of the giant reed, Arundo donax.</title>
        <authorList>
            <person name="Barrero R.A."/>
            <person name="Guerrero F.D."/>
            <person name="Moolhuijzen P."/>
            <person name="Goolsby J.A."/>
            <person name="Tidwell J."/>
            <person name="Bellgard S.E."/>
            <person name="Bellgard M.I."/>
        </authorList>
    </citation>
    <scope>NUCLEOTIDE SEQUENCE</scope>
    <source>
        <tissue evidence="1">Shoot tissue taken approximately 20 cm above the soil surface</tissue>
    </source>
</reference>
<accession>A0A0A9HPW9</accession>
<protein>
    <submittedName>
        <fullName evidence="1">Uncharacterized protein</fullName>
    </submittedName>
</protein>
<name>A0A0A9HPW9_ARUDO</name>
<evidence type="ECO:0000313" key="1">
    <source>
        <dbReference type="EMBL" id="JAE38772.1"/>
    </source>
</evidence>
<sequence>MLVIRSRTLVNIILDICRSALE</sequence>